<protein>
    <recommendedName>
        <fullName evidence="3">SCP2 domain-containing protein</fullName>
    </recommendedName>
</protein>
<comment type="caution">
    <text evidence="1">The sequence shown here is derived from an EMBL/GenBank/DDBJ whole genome shotgun (WGS) entry which is preliminary data.</text>
</comment>
<dbReference type="Proteomes" id="UP001265259">
    <property type="component" value="Unassembled WGS sequence"/>
</dbReference>
<name>A0ABU3DI07_9RHOB</name>
<accession>A0ABU3DI07</accession>
<evidence type="ECO:0000313" key="1">
    <source>
        <dbReference type="EMBL" id="MDT0683327.1"/>
    </source>
</evidence>
<proteinExistence type="predicted"/>
<gene>
    <name evidence="1" type="ORF">RM543_11570</name>
</gene>
<organism evidence="1 2">
    <name type="scientific">Tropicimonas omnivorans</name>
    <dbReference type="NCBI Taxonomy" id="3075590"/>
    <lineage>
        <taxon>Bacteria</taxon>
        <taxon>Pseudomonadati</taxon>
        <taxon>Pseudomonadota</taxon>
        <taxon>Alphaproteobacteria</taxon>
        <taxon>Rhodobacterales</taxon>
        <taxon>Roseobacteraceae</taxon>
        <taxon>Tropicimonas</taxon>
    </lineage>
</organism>
<evidence type="ECO:0008006" key="3">
    <source>
        <dbReference type="Google" id="ProtNLM"/>
    </source>
</evidence>
<dbReference type="EMBL" id="JAVRHL010000003">
    <property type="protein sequence ID" value="MDT0683327.1"/>
    <property type="molecule type" value="Genomic_DNA"/>
</dbReference>
<keyword evidence="2" id="KW-1185">Reference proteome</keyword>
<evidence type="ECO:0000313" key="2">
    <source>
        <dbReference type="Proteomes" id="UP001265259"/>
    </source>
</evidence>
<sequence length="125" mass="13707">MTDQVIATFMRFPALLAGHPEIARRADRASIVLLLEAGSQGVRLQLEKGQADVLPAEGPMRGWDIALRAAPEAWADHWQAVPAPDAFDILGMVRHGRMRIEGNFAPLMRHLQVVKDILALPRAAA</sequence>
<reference evidence="1 2" key="1">
    <citation type="submission" date="2023-09" db="EMBL/GenBank/DDBJ databases">
        <authorList>
            <person name="Rey-Velasco X."/>
        </authorList>
    </citation>
    <scope>NUCLEOTIDE SEQUENCE [LARGE SCALE GENOMIC DNA]</scope>
    <source>
        <strain evidence="1 2">F158</strain>
    </source>
</reference>
<dbReference type="RefSeq" id="WP_311691766.1">
    <property type="nucleotide sequence ID" value="NZ_JAVRHL010000003.1"/>
</dbReference>